<keyword evidence="2 10" id="KW-0597">Phosphoprotein</keyword>
<feature type="modified residue" description="FMN phosphoryl threonine" evidence="10">
    <location>
        <position position="187"/>
    </location>
</feature>
<comment type="cofactor">
    <cofactor evidence="10">
        <name>FMN</name>
        <dbReference type="ChEBI" id="CHEBI:58210"/>
    </cofactor>
</comment>
<feature type="transmembrane region" description="Helical" evidence="10">
    <location>
        <begin position="44"/>
        <end position="61"/>
    </location>
</feature>
<feature type="transmembrane region" description="Helical" evidence="10">
    <location>
        <begin position="95"/>
        <end position="113"/>
    </location>
</feature>
<dbReference type="EC" id="7.-.-.-" evidence="10"/>
<keyword evidence="7 10" id="KW-0249">Electron transport</keyword>
<comment type="function">
    <text evidence="10">Part of a membrane-bound complex that couples electron transfer with translocation of ions across the membrane.</text>
</comment>
<sequence>MVFKIASSPYTHNQRQTSRIMLLVILAAVPGIAVQTWFFGWGTLLQLILAAATAWTAEALVLRLRKQRVGQTLGDNSALLTGLLLAVSIPPSAPWWMIVLGTAFAVIIAKQLYGGLGHNPFNPAMIGYVVLLISFPVQMTSWLPPHDIAASAPGLWDSVQIILFGHTSAGADINSLRMGIDGISQATPLDTFKTSLHAGHSVNDILQLPVYRGALAGVGWQWVNIAWLVGGLFLLWKGAIRWHIPLSFLLSLAICSTLGWIASPESMASPQIHLLSGATMIGAFFILTDPVTASTTNRGRLIFGALAGLLVWLIRSFGGYPDGVAFATLLANITVPLIDYYTRPRVYGHR</sequence>
<accession>A0A806XAV7</accession>
<dbReference type="OrthoDB" id="9776359at2"/>
<evidence type="ECO:0000313" key="11">
    <source>
        <dbReference type="EMBL" id="ALR76843.1"/>
    </source>
</evidence>
<evidence type="ECO:0000256" key="6">
    <source>
        <dbReference type="ARBA" id="ARBA00022967"/>
    </source>
</evidence>
<dbReference type="EMBL" id="CP012871">
    <property type="protein sequence ID" value="ALR76843.1"/>
    <property type="molecule type" value="Genomic_DNA"/>
</dbReference>
<keyword evidence="10" id="KW-1003">Cell membrane</keyword>
<feature type="transmembrane region" description="Helical" evidence="10">
    <location>
        <begin position="218"/>
        <end position="236"/>
    </location>
</feature>
<dbReference type="PANTHER" id="PTHR30578">
    <property type="entry name" value="ELECTRON TRANSPORT COMPLEX PROTEIN RNFD"/>
    <property type="match status" value="1"/>
</dbReference>
<dbReference type="GO" id="GO:0022900">
    <property type="term" value="P:electron transport chain"/>
    <property type="evidence" value="ECO:0007669"/>
    <property type="project" value="UniProtKB-UniRule"/>
</dbReference>
<keyword evidence="6 10" id="KW-1278">Translocase</keyword>
<evidence type="ECO:0000256" key="4">
    <source>
        <dbReference type="ARBA" id="ARBA00022643"/>
    </source>
</evidence>
<dbReference type="HAMAP" id="MF_00462">
    <property type="entry name" value="RsxD_RnfD"/>
    <property type="match status" value="1"/>
</dbReference>
<proteinExistence type="inferred from homology"/>
<gene>
    <name evidence="10 11" type="primary">rnfD</name>
    <name evidence="11" type="ORF">AO703_11185</name>
</gene>
<keyword evidence="1 10" id="KW-0813">Transport</keyword>
<feature type="transmembrane region" description="Helical" evidence="10">
    <location>
        <begin position="324"/>
        <end position="342"/>
    </location>
</feature>
<dbReference type="RefSeq" id="WP_062741249.1">
    <property type="nucleotide sequence ID" value="NZ_CP012871.1"/>
</dbReference>
<evidence type="ECO:0000256" key="3">
    <source>
        <dbReference type="ARBA" id="ARBA00022630"/>
    </source>
</evidence>
<dbReference type="InterPro" id="IPR004338">
    <property type="entry name" value="NqrB/RnfD"/>
</dbReference>
<protein>
    <recommendedName>
        <fullName evidence="10">Ion-translocating oxidoreductase complex subunit D</fullName>
        <ecNumber evidence="10">7.-.-.-</ecNumber>
    </recommendedName>
    <alternativeName>
        <fullName evidence="10">Rnf electron transport complex subunit D</fullName>
    </alternativeName>
</protein>
<comment type="subunit">
    <text evidence="10">The complex is composed of six subunits: RnfA, RnfB, RnfC, RnfD, RnfE and RnfG.</text>
</comment>
<feature type="transmembrane region" description="Helical" evidence="10">
    <location>
        <begin position="125"/>
        <end position="143"/>
    </location>
</feature>
<dbReference type="NCBIfam" id="NF002011">
    <property type="entry name" value="PRK00816.1"/>
    <property type="match status" value="1"/>
</dbReference>
<dbReference type="PANTHER" id="PTHR30578:SF0">
    <property type="entry name" value="ION-TRANSLOCATING OXIDOREDUCTASE COMPLEX SUBUNIT D"/>
    <property type="match status" value="1"/>
</dbReference>
<dbReference type="AlphaFoldDB" id="A0A806XAV7"/>
<name>A0A806XAV7_9ENTR</name>
<dbReference type="InterPro" id="IPR011303">
    <property type="entry name" value="RnfD_bac"/>
</dbReference>
<keyword evidence="3 10" id="KW-0285">Flavoprotein</keyword>
<dbReference type="Pfam" id="PF03116">
    <property type="entry name" value="NQR2_RnfD_RnfE"/>
    <property type="match status" value="1"/>
</dbReference>
<dbReference type="Proteomes" id="UP000069162">
    <property type="component" value="Chromosome"/>
</dbReference>
<dbReference type="KEGG" id="kle:AO703_11185"/>
<comment type="similarity">
    <text evidence="10">Belongs to the NqrB/RnfD family.</text>
</comment>
<reference evidence="12" key="1">
    <citation type="submission" date="2015-10" db="EMBL/GenBank/DDBJ databases">
        <title>Complete Genome Sequencing of Klebsiella sp. strain G5.</title>
        <authorList>
            <person name="Chan K.-G."/>
            <person name="Chen J.-W."/>
        </authorList>
    </citation>
    <scope>NUCLEOTIDE SEQUENCE [LARGE SCALE GENOMIC DNA]</scope>
    <source>
        <strain evidence="12">G5</strain>
    </source>
</reference>
<evidence type="ECO:0000313" key="12">
    <source>
        <dbReference type="Proteomes" id="UP000069162"/>
    </source>
</evidence>
<keyword evidence="10" id="KW-0997">Cell inner membrane</keyword>
<evidence type="ECO:0000256" key="1">
    <source>
        <dbReference type="ARBA" id="ARBA00022448"/>
    </source>
</evidence>
<keyword evidence="4 10" id="KW-0288">FMN</keyword>
<comment type="subcellular location">
    <subcellularLocation>
        <location evidence="10">Cell inner membrane</location>
        <topology evidence="10">Multi-pass membrane protein</topology>
    </subcellularLocation>
</comment>
<evidence type="ECO:0000256" key="8">
    <source>
        <dbReference type="ARBA" id="ARBA00022989"/>
    </source>
</evidence>
<keyword evidence="8 10" id="KW-1133">Transmembrane helix</keyword>
<evidence type="ECO:0000256" key="7">
    <source>
        <dbReference type="ARBA" id="ARBA00022982"/>
    </source>
</evidence>
<evidence type="ECO:0000256" key="5">
    <source>
        <dbReference type="ARBA" id="ARBA00022692"/>
    </source>
</evidence>
<dbReference type="GO" id="GO:0005886">
    <property type="term" value="C:plasma membrane"/>
    <property type="evidence" value="ECO:0007669"/>
    <property type="project" value="UniProtKB-SubCell"/>
</dbReference>
<dbReference type="NCBIfam" id="TIGR01946">
    <property type="entry name" value="rnfD"/>
    <property type="match status" value="1"/>
</dbReference>
<keyword evidence="5 10" id="KW-0812">Transmembrane</keyword>
<evidence type="ECO:0000256" key="2">
    <source>
        <dbReference type="ARBA" id="ARBA00022553"/>
    </source>
</evidence>
<keyword evidence="9 10" id="KW-0472">Membrane</keyword>
<dbReference type="GO" id="GO:0055085">
    <property type="term" value="P:transmembrane transport"/>
    <property type="evidence" value="ECO:0007669"/>
    <property type="project" value="InterPro"/>
</dbReference>
<evidence type="ECO:0000256" key="10">
    <source>
        <dbReference type="HAMAP-Rule" id="MF_00462"/>
    </source>
</evidence>
<feature type="transmembrane region" description="Helical" evidence="10">
    <location>
        <begin position="20"/>
        <end position="38"/>
    </location>
</feature>
<feature type="transmembrane region" description="Helical" evidence="10">
    <location>
        <begin position="299"/>
        <end position="318"/>
    </location>
</feature>
<organism evidence="11 12">
    <name type="scientific">[Enterobacter] lignolyticus</name>
    <dbReference type="NCBI Taxonomy" id="1334193"/>
    <lineage>
        <taxon>Bacteria</taxon>
        <taxon>Pseudomonadati</taxon>
        <taxon>Pseudomonadota</taxon>
        <taxon>Gammaproteobacteria</taxon>
        <taxon>Enterobacterales</taxon>
        <taxon>Enterobacteriaceae</taxon>
        <taxon>Pluralibacter</taxon>
    </lineage>
</organism>
<feature type="transmembrane region" description="Helical" evidence="10">
    <location>
        <begin position="243"/>
        <end position="262"/>
    </location>
</feature>
<feature type="transmembrane region" description="Helical" evidence="10">
    <location>
        <begin position="268"/>
        <end position="287"/>
    </location>
</feature>
<feature type="transmembrane region" description="Helical" evidence="10">
    <location>
        <begin position="73"/>
        <end position="89"/>
    </location>
</feature>
<evidence type="ECO:0000256" key="9">
    <source>
        <dbReference type="ARBA" id="ARBA00023136"/>
    </source>
</evidence>